<evidence type="ECO:0000313" key="2">
    <source>
        <dbReference type="EMBL" id="SMP75521.1"/>
    </source>
</evidence>
<proteinExistence type="predicted"/>
<keyword evidence="1" id="KW-0812">Transmembrane</keyword>
<sequence>MPVSHQPMSARAATARIAMVVCLLVFVLSSLPFVQSQVFTFSLALACLGLTVGILIPAFDKTGIGAVSDLALGIWVSWMIAPRCQSIMLDSSGSPQKLVLICWLALLAYTSVVFAVSLALKHSYALRRFSNVREPKRGG</sequence>
<protein>
    <submittedName>
        <fullName evidence="2">Uncharacterized protein</fullName>
    </submittedName>
</protein>
<keyword evidence="1" id="KW-0472">Membrane</keyword>
<dbReference type="Proteomes" id="UP001158067">
    <property type="component" value="Unassembled WGS sequence"/>
</dbReference>
<feature type="transmembrane region" description="Helical" evidence="1">
    <location>
        <begin position="38"/>
        <end position="59"/>
    </location>
</feature>
<keyword evidence="3" id="KW-1185">Reference proteome</keyword>
<evidence type="ECO:0000313" key="3">
    <source>
        <dbReference type="Proteomes" id="UP001158067"/>
    </source>
</evidence>
<comment type="caution">
    <text evidence="2">The sequence shown here is derived from an EMBL/GenBank/DDBJ whole genome shotgun (WGS) entry which is preliminary data.</text>
</comment>
<keyword evidence="1" id="KW-1133">Transmembrane helix</keyword>
<gene>
    <name evidence="2" type="ORF">SAMN06265222_11964</name>
</gene>
<accession>A0ABY1QR71</accession>
<organism evidence="2 3">
    <name type="scientific">Neorhodopirellula lusitana</name>
    <dbReference type="NCBI Taxonomy" id="445327"/>
    <lineage>
        <taxon>Bacteria</taxon>
        <taxon>Pseudomonadati</taxon>
        <taxon>Planctomycetota</taxon>
        <taxon>Planctomycetia</taxon>
        <taxon>Pirellulales</taxon>
        <taxon>Pirellulaceae</taxon>
        <taxon>Neorhodopirellula</taxon>
    </lineage>
</organism>
<name>A0ABY1QR71_9BACT</name>
<evidence type="ECO:0000256" key="1">
    <source>
        <dbReference type="SAM" id="Phobius"/>
    </source>
</evidence>
<reference evidence="2 3" key="1">
    <citation type="submission" date="2017-05" db="EMBL/GenBank/DDBJ databases">
        <authorList>
            <person name="Varghese N."/>
            <person name="Submissions S."/>
        </authorList>
    </citation>
    <scope>NUCLEOTIDE SEQUENCE [LARGE SCALE GENOMIC DNA]</scope>
    <source>
        <strain evidence="2 3">DSM 25457</strain>
    </source>
</reference>
<dbReference type="EMBL" id="FXUG01000019">
    <property type="protein sequence ID" value="SMP75521.1"/>
    <property type="molecule type" value="Genomic_DNA"/>
</dbReference>
<feature type="transmembrane region" description="Helical" evidence="1">
    <location>
        <begin position="12"/>
        <end position="31"/>
    </location>
</feature>
<feature type="transmembrane region" description="Helical" evidence="1">
    <location>
        <begin position="98"/>
        <end position="120"/>
    </location>
</feature>